<evidence type="ECO:0000256" key="1">
    <source>
        <dbReference type="ARBA" id="ARBA00001917"/>
    </source>
</evidence>
<organism evidence="5 6">
    <name type="scientific">Undibacterium rugosum</name>
    <dbReference type="NCBI Taxonomy" id="2762291"/>
    <lineage>
        <taxon>Bacteria</taxon>
        <taxon>Pseudomonadati</taxon>
        <taxon>Pseudomonadota</taxon>
        <taxon>Betaproteobacteria</taxon>
        <taxon>Burkholderiales</taxon>
        <taxon>Oxalobacteraceae</taxon>
        <taxon>Undibacterium</taxon>
    </lineage>
</organism>
<dbReference type="Pfam" id="PF00724">
    <property type="entry name" value="Oxidored_FMN"/>
    <property type="match status" value="1"/>
</dbReference>
<dbReference type="CDD" id="cd02933">
    <property type="entry name" value="OYE_like_FMN"/>
    <property type="match status" value="1"/>
</dbReference>
<accession>A0A923KZ91</accession>
<dbReference type="RefSeq" id="WP_186881250.1">
    <property type="nucleotide sequence ID" value="NZ_JACOGG010000009.1"/>
</dbReference>
<evidence type="ECO:0000313" key="5">
    <source>
        <dbReference type="EMBL" id="MBC3935675.1"/>
    </source>
</evidence>
<keyword evidence="6" id="KW-1185">Reference proteome</keyword>
<keyword evidence="3" id="KW-0560">Oxidoreductase</keyword>
<dbReference type="GO" id="GO:0016628">
    <property type="term" value="F:oxidoreductase activity, acting on the CH-CH group of donors, NAD or NADP as acceptor"/>
    <property type="evidence" value="ECO:0007669"/>
    <property type="project" value="UniProtKB-ARBA"/>
</dbReference>
<dbReference type="Proteomes" id="UP000612361">
    <property type="component" value="Unassembled WGS sequence"/>
</dbReference>
<dbReference type="AlphaFoldDB" id="A0A923KZ91"/>
<dbReference type="InterPro" id="IPR013785">
    <property type="entry name" value="Aldolase_TIM"/>
</dbReference>
<dbReference type="GO" id="GO:0005829">
    <property type="term" value="C:cytosol"/>
    <property type="evidence" value="ECO:0007669"/>
    <property type="project" value="TreeGrafter"/>
</dbReference>
<evidence type="ECO:0000313" key="6">
    <source>
        <dbReference type="Proteomes" id="UP000612361"/>
    </source>
</evidence>
<feature type="domain" description="NADH:flavin oxidoreductase/NADH oxidase N-terminal" evidence="4">
    <location>
        <begin position="5"/>
        <end position="342"/>
    </location>
</feature>
<dbReference type="InterPro" id="IPR045247">
    <property type="entry name" value="Oye-like"/>
</dbReference>
<dbReference type="Gene3D" id="3.20.20.70">
    <property type="entry name" value="Aldolase class I"/>
    <property type="match status" value="1"/>
</dbReference>
<comment type="similarity">
    <text evidence="2">Belongs to the NADH:flavin oxidoreductase/NADH oxidase family.</text>
</comment>
<dbReference type="GO" id="GO:0010181">
    <property type="term" value="F:FMN binding"/>
    <property type="evidence" value="ECO:0007669"/>
    <property type="project" value="InterPro"/>
</dbReference>
<gene>
    <name evidence="5" type="ORF">H8K47_09920</name>
</gene>
<comment type="cofactor">
    <cofactor evidence="1">
        <name>FMN</name>
        <dbReference type="ChEBI" id="CHEBI:58210"/>
    </cofactor>
</comment>
<sequence>MLDQLLTPVTAGKATLKNRVVMAPLTRSRAGQPGDVPRALNVEYYAQRASAGLIVTEASQISRQGQGYAWTPGIYTDAQQAGWADVVQAVHAKAGKIALQLWHVGRISHHLLQENAQAPVSASALQAANSQCFVVQPDGTPANVQTDVPRALELAEIPGIVEQYRQATVRAREAGFDLVEVHAANGYLLQQFMATNSNLRTDAYGGSLENRARLTLEAVDAAIAEIGADRVGVRISPNFVAHGIADTEAEVMALYLAREFSRRQIAYLHIAEPDWAGGAELSDTFRHALREAFNGTLICCGGYTAAEADALIASGLADAVAFGRPYIANPDLVERFAAGAELNTPDRSTFYGGEEKGYTDYPFMA</sequence>
<protein>
    <submittedName>
        <fullName evidence="5">Alkene reductase</fullName>
    </submittedName>
</protein>
<evidence type="ECO:0000256" key="3">
    <source>
        <dbReference type="ARBA" id="ARBA00023002"/>
    </source>
</evidence>
<evidence type="ECO:0000256" key="2">
    <source>
        <dbReference type="ARBA" id="ARBA00005979"/>
    </source>
</evidence>
<dbReference type="PANTHER" id="PTHR22893">
    <property type="entry name" value="NADH OXIDOREDUCTASE-RELATED"/>
    <property type="match status" value="1"/>
</dbReference>
<evidence type="ECO:0000259" key="4">
    <source>
        <dbReference type="Pfam" id="PF00724"/>
    </source>
</evidence>
<dbReference type="NCBIfam" id="NF007899">
    <property type="entry name" value="PRK10605.1"/>
    <property type="match status" value="1"/>
</dbReference>
<dbReference type="InterPro" id="IPR001155">
    <property type="entry name" value="OxRdtase_FMN_N"/>
</dbReference>
<dbReference type="FunFam" id="3.20.20.70:FF:000059">
    <property type="entry name" value="N-ethylmaleimide reductase, FMN-linked"/>
    <property type="match status" value="1"/>
</dbReference>
<dbReference type="PANTHER" id="PTHR22893:SF91">
    <property type="entry name" value="NADPH DEHYDROGENASE 2-RELATED"/>
    <property type="match status" value="1"/>
</dbReference>
<proteinExistence type="inferred from homology"/>
<dbReference type="EMBL" id="JACOGG010000009">
    <property type="protein sequence ID" value="MBC3935675.1"/>
    <property type="molecule type" value="Genomic_DNA"/>
</dbReference>
<comment type="caution">
    <text evidence="5">The sequence shown here is derived from an EMBL/GenBank/DDBJ whole genome shotgun (WGS) entry which is preliminary data.</text>
</comment>
<name>A0A923KZ91_9BURK</name>
<reference evidence="5" key="1">
    <citation type="submission" date="2020-08" db="EMBL/GenBank/DDBJ databases">
        <title>Novel species isolated from subtropical streams in China.</title>
        <authorList>
            <person name="Lu H."/>
        </authorList>
    </citation>
    <scope>NUCLEOTIDE SEQUENCE</scope>
    <source>
        <strain evidence="5">CY7W</strain>
    </source>
</reference>
<dbReference type="SUPFAM" id="SSF51395">
    <property type="entry name" value="FMN-linked oxidoreductases"/>
    <property type="match status" value="1"/>
</dbReference>